<keyword evidence="2" id="KW-1185">Reference proteome</keyword>
<evidence type="ECO:0000313" key="1">
    <source>
        <dbReference type="EMBL" id="KAI0087559.1"/>
    </source>
</evidence>
<dbReference type="Proteomes" id="UP001055072">
    <property type="component" value="Unassembled WGS sequence"/>
</dbReference>
<organism evidence="1 2">
    <name type="scientific">Irpex rosettiformis</name>
    <dbReference type="NCBI Taxonomy" id="378272"/>
    <lineage>
        <taxon>Eukaryota</taxon>
        <taxon>Fungi</taxon>
        <taxon>Dikarya</taxon>
        <taxon>Basidiomycota</taxon>
        <taxon>Agaricomycotina</taxon>
        <taxon>Agaricomycetes</taxon>
        <taxon>Polyporales</taxon>
        <taxon>Irpicaceae</taxon>
        <taxon>Irpex</taxon>
    </lineage>
</organism>
<evidence type="ECO:0000313" key="2">
    <source>
        <dbReference type="Proteomes" id="UP001055072"/>
    </source>
</evidence>
<comment type="caution">
    <text evidence="1">The sequence shown here is derived from an EMBL/GenBank/DDBJ whole genome shotgun (WGS) entry which is preliminary data.</text>
</comment>
<protein>
    <submittedName>
        <fullName evidence="1">Uncharacterized protein</fullName>
    </submittedName>
</protein>
<reference evidence="1" key="1">
    <citation type="journal article" date="2021" name="Environ. Microbiol.">
        <title>Gene family expansions and transcriptome signatures uncover fungal adaptations to wood decay.</title>
        <authorList>
            <person name="Hage H."/>
            <person name="Miyauchi S."/>
            <person name="Viragh M."/>
            <person name="Drula E."/>
            <person name="Min B."/>
            <person name="Chaduli D."/>
            <person name="Navarro D."/>
            <person name="Favel A."/>
            <person name="Norest M."/>
            <person name="Lesage-Meessen L."/>
            <person name="Balint B."/>
            <person name="Merenyi Z."/>
            <person name="de Eugenio L."/>
            <person name="Morin E."/>
            <person name="Martinez A.T."/>
            <person name="Baldrian P."/>
            <person name="Stursova M."/>
            <person name="Martinez M.J."/>
            <person name="Novotny C."/>
            <person name="Magnuson J.K."/>
            <person name="Spatafora J.W."/>
            <person name="Maurice S."/>
            <person name="Pangilinan J."/>
            <person name="Andreopoulos W."/>
            <person name="LaButti K."/>
            <person name="Hundley H."/>
            <person name="Na H."/>
            <person name="Kuo A."/>
            <person name="Barry K."/>
            <person name="Lipzen A."/>
            <person name="Henrissat B."/>
            <person name="Riley R."/>
            <person name="Ahrendt S."/>
            <person name="Nagy L.G."/>
            <person name="Grigoriev I.V."/>
            <person name="Martin F."/>
            <person name="Rosso M.N."/>
        </authorList>
    </citation>
    <scope>NUCLEOTIDE SEQUENCE</scope>
    <source>
        <strain evidence="1">CBS 384.51</strain>
    </source>
</reference>
<dbReference type="EMBL" id="MU274917">
    <property type="protein sequence ID" value="KAI0087559.1"/>
    <property type="molecule type" value="Genomic_DNA"/>
</dbReference>
<gene>
    <name evidence="1" type="ORF">BDY19DRAFT_236771</name>
</gene>
<name>A0ACB8TZZ3_9APHY</name>
<accession>A0ACB8TZZ3</accession>
<sequence length="669" mass="71734">MAAIRSFLILLCSITAAHAVTVYNQVPLRAHPTSTSVTDTSAPSASSAYTGLAAYDTTRLNPPAAPSPLPANQFGVFLMPTSDMVQGIGIQTKSSFAGLSIEMSVTNQVLGKDSGHINVPFLNFMALLAERAGEVVIRVGGNTQDYATLVDKTPNGGILGKVQEDTANPTNTPTLVYTEDLLYLMGNISSFLPIDWFLGVPFNDTQNMHMDIVERGERILGERVLGFQVGNEPDLYARHQHRPEDYGPQSYFQEFGQWRDAWNNNANVQNKSNLIGPSLALATWTMQQVWDTGFLDTYQNSLSAISIERYPADNCAAHYAGVGTPVNPQDVIGNYLTHQSGVNIVRDILNSTLLAQQYKKPFIMFETNTASCGGFPGISNSFTASLWGLDYGLQMVYSNFSHALFHVGGQNVYYNPFTAAPTNESYFHQWTVGSLFYSLMVMPEVLGKSNTAQVVDLFANGANDYTPGYAIYENGKIARVALFNYMTVSAGGIAYDATIQIGGGQSGIPSTTPQSVKVKYLLADSVTELTNITWAGQTFGGQFETDGRLLGDEQIQTVQCDTTAQTCTIHVPAPGFALVMMSDEAAANSEATTTQTFSTTAVTKTANTAVADASMIAGSNGHSGKDRSSLGSTSKGSSGAGKAAGVVPGMTILFTALFGAFFFMRAMSS</sequence>
<proteinExistence type="predicted"/>